<protein>
    <submittedName>
        <fullName evidence="2">DUF805 domain-containing protein</fullName>
    </submittedName>
</protein>
<dbReference type="AlphaFoldDB" id="A0A419RS34"/>
<dbReference type="Pfam" id="PF05656">
    <property type="entry name" value="DUF805"/>
    <property type="match status" value="1"/>
</dbReference>
<proteinExistence type="predicted"/>
<dbReference type="EMBL" id="RAHX01000001">
    <property type="protein sequence ID" value="RJY08587.1"/>
    <property type="molecule type" value="Genomic_DNA"/>
</dbReference>
<evidence type="ECO:0000313" key="3">
    <source>
        <dbReference type="Proteomes" id="UP000285232"/>
    </source>
</evidence>
<name>A0A419RS34_9SPHN</name>
<evidence type="ECO:0000256" key="1">
    <source>
        <dbReference type="SAM" id="Phobius"/>
    </source>
</evidence>
<dbReference type="InterPro" id="IPR008523">
    <property type="entry name" value="DUF805"/>
</dbReference>
<evidence type="ECO:0000313" key="2">
    <source>
        <dbReference type="EMBL" id="RJY08587.1"/>
    </source>
</evidence>
<dbReference type="Proteomes" id="UP000285232">
    <property type="component" value="Unassembled WGS sequence"/>
</dbReference>
<organism evidence="2 3">
    <name type="scientific">Aurantiacibacter aquimixticola</name>
    <dbReference type="NCBI Taxonomy" id="1958945"/>
    <lineage>
        <taxon>Bacteria</taxon>
        <taxon>Pseudomonadati</taxon>
        <taxon>Pseudomonadota</taxon>
        <taxon>Alphaproteobacteria</taxon>
        <taxon>Sphingomonadales</taxon>
        <taxon>Erythrobacteraceae</taxon>
        <taxon>Aurantiacibacter</taxon>
    </lineage>
</organism>
<accession>A0A419RS34</accession>
<dbReference type="OrthoDB" id="9812349at2"/>
<keyword evidence="1" id="KW-0812">Transmembrane</keyword>
<sequence>MTDEADLSVRRGCMADFSTLPRAIRLLCEPRGRSTRTELALIVLVANLIAIITVLPASFVLPIAWEDRIWFGLYSCVALVLPAAAARRFHDMAKTGWLALPLVALLAIGLWDAWLDVTQVSFAASDLFYNEPMLEFLFNVTCLGYVVALMLPPRDPGNPYGPNPRPPEKTI</sequence>
<comment type="caution">
    <text evidence="2">The sequence shown here is derived from an EMBL/GenBank/DDBJ whole genome shotgun (WGS) entry which is preliminary data.</text>
</comment>
<feature type="transmembrane region" description="Helical" evidence="1">
    <location>
        <begin position="97"/>
        <end position="114"/>
    </location>
</feature>
<gene>
    <name evidence="2" type="ORF">D6201_03720</name>
</gene>
<dbReference type="RefSeq" id="WP_120047599.1">
    <property type="nucleotide sequence ID" value="NZ_RAHX01000001.1"/>
</dbReference>
<feature type="transmembrane region" description="Helical" evidence="1">
    <location>
        <begin position="69"/>
        <end position="85"/>
    </location>
</feature>
<reference evidence="2 3" key="1">
    <citation type="journal article" date="2017" name="Int. J. Syst. Evol. Microbiol.">
        <title>Erythrobacter aquimixticola sp. nov., isolated from the junction between the ocean and a freshwater spring.</title>
        <authorList>
            <person name="Park S."/>
            <person name="Jung Y.T."/>
            <person name="Choi S.J."/>
            <person name="Yoon J.H."/>
        </authorList>
    </citation>
    <scope>NUCLEOTIDE SEQUENCE [LARGE SCALE GENOMIC DNA]</scope>
    <source>
        <strain evidence="2 3">JSSK-14</strain>
    </source>
</reference>
<keyword evidence="1" id="KW-1133">Transmembrane helix</keyword>
<feature type="transmembrane region" description="Helical" evidence="1">
    <location>
        <begin position="39"/>
        <end position="63"/>
    </location>
</feature>
<feature type="transmembrane region" description="Helical" evidence="1">
    <location>
        <begin position="134"/>
        <end position="151"/>
    </location>
</feature>
<keyword evidence="1" id="KW-0472">Membrane</keyword>
<dbReference type="GO" id="GO:0016020">
    <property type="term" value="C:membrane"/>
    <property type="evidence" value="ECO:0007669"/>
    <property type="project" value="InterPro"/>
</dbReference>
<keyword evidence="3" id="KW-1185">Reference proteome</keyword>